<dbReference type="RefSeq" id="XP_002133747.2">
    <property type="nucleotide sequence ID" value="XM_002133711.3"/>
</dbReference>
<keyword evidence="11" id="KW-1185">Reference proteome</keyword>
<keyword evidence="6" id="KW-0482">Metalloprotease</keyword>
<evidence type="ECO:0000259" key="8">
    <source>
        <dbReference type="Pfam" id="PF00675"/>
    </source>
</evidence>
<evidence type="ECO:0000313" key="11">
    <source>
        <dbReference type="Proteomes" id="UP000001819"/>
    </source>
</evidence>
<dbReference type="InterPro" id="IPR011249">
    <property type="entry name" value="Metalloenz_LuxS/M16"/>
</dbReference>
<evidence type="ECO:0000259" key="10">
    <source>
        <dbReference type="Pfam" id="PF16187"/>
    </source>
</evidence>
<feature type="compositionally biased region" description="Low complexity" evidence="7">
    <location>
        <begin position="962"/>
        <end position="975"/>
    </location>
</feature>
<dbReference type="GO" id="GO:0006508">
    <property type="term" value="P:proteolysis"/>
    <property type="evidence" value="ECO:0007669"/>
    <property type="project" value="UniProtKB-KW"/>
</dbReference>
<keyword evidence="4" id="KW-0378">Hydrolase</keyword>
<sequence length="1043" mass="119171">MAANVDIEIENLQVAMEHVFSRENLETDVPDQSENDKKSYKSILLQNGLKALIVSDPDPVSTGDSVGYKTAALALTVDCGSFKDPQNYRGLTHVLEHLLHMDGIFTSHVKQCGGFSNVRTDCEETMFYFEVPELHLTSTLLHLTALLIKQDVLERERLPIIADLRQGVEDYKAQRNLLLASLAADNYPHGLYDWDNLAELKEKDPEDALAAMIQQLRRDNYAANHMHVCLQASLSLKELEQMIRRHFGVIPSNGMASVNLTRFDYRTAFRPEFHENVFYVTSSDGGCRLDLTWLLPSVRQYYRSKPEAFLAYLLSQEGPGSLCVYLRHRRWSVHLLAGVDDNGFDLNSIYSLFKLSIHLTDEGYKHIDGVLAATFAYIKLIAASDSAVLRPLYDKQQLIEEAKFRFQTHRTALYYVQDLVLSSKYYPVKDVLTARGLYYEYSDEHMSEMIGFLNKMDFNMVITSGDTYVGDSPSPMPDKWKKLWHEFNPIEELCLPEPNAFVAEDFRIFWLELGKPDLPPCPKRLMKTNICELWYRLDDKFGEPKASMSFYFISPLQRQSARKGAMCSLYVELVEVHVLEQLYAAATAGISYGFTVGEKGLVLKVRGYNEKLHLVVEAIAQAIVCVADSLEESILNSYRDNLRELYFYELIKSPLLCRDIRACVIEESHWLTIDKYKSINGITLEEFKAFAQRFPQELYIQALIEGNYTELSACSLLNTVISRLQCGAISEPQLLEDSVKELPQGSHCILCNALNDRDANTVIMNYYQIGPNTIRVQSILDLMMQIIEDPIYEYLCTQEKLCYEVYARVRLYYGIVGYSITASSHQTKKGAKNLERGIDQLHHAMLQILNKMRDDEFLRSKEKLIQAKLAPDECLAMESDRHWEEIINGDFLFDRNQQQAAALHNITKEEMISFVVDTHAAHSRKLSIQVIGNPPTDWAYDWASERTNYSSDVFLDTHRTPSSVSVSDDQFSDGSENGDGKSTSVSWEESLYEDLGSRLNLVLLPRDGDDMHTIVDIDDFKTSLDTYPRKPIRFQNAPLTDFK</sequence>
<name>A0A6I8UYU0_DROPS</name>
<evidence type="ECO:0000313" key="12">
    <source>
        <dbReference type="RefSeq" id="XP_002133747.2"/>
    </source>
</evidence>
<feature type="domain" description="Peptidase M16 N-terminal" evidence="8">
    <location>
        <begin position="69"/>
        <end position="156"/>
    </location>
</feature>
<dbReference type="InterPro" id="IPR032632">
    <property type="entry name" value="Peptidase_M16_M"/>
</dbReference>
<evidence type="ECO:0000256" key="6">
    <source>
        <dbReference type="ARBA" id="ARBA00023049"/>
    </source>
</evidence>
<dbReference type="InterPro" id="IPR011765">
    <property type="entry name" value="Pept_M16_N"/>
</dbReference>
<dbReference type="GO" id="GO:0008237">
    <property type="term" value="F:metallopeptidase activity"/>
    <property type="evidence" value="ECO:0007669"/>
    <property type="project" value="UniProtKB-KW"/>
</dbReference>
<gene>
    <name evidence="12" type="primary">LOC6902220</name>
</gene>
<dbReference type="Proteomes" id="UP000001819">
    <property type="component" value="Chromosome X"/>
</dbReference>
<dbReference type="Pfam" id="PF00675">
    <property type="entry name" value="Peptidase_M16"/>
    <property type="match status" value="1"/>
</dbReference>
<dbReference type="Pfam" id="PF16187">
    <property type="entry name" value="Peptidase_M16_M"/>
    <property type="match status" value="1"/>
</dbReference>
<dbReference type="KEGG" id="dpo:6902220"/>
<dbReference type="PANTHER" id="PTHR43690:SF18">
    <property type="entry name" value="INSULIN-DEGRADING ENZYME-RELATED"/>
    <property type="match status" value="1"/>
</dbReference>
<dbReference type="Gene3D" id="3.30.830.10">
    <property type="entry name" value="Metalloenzyme, LuxS/M16 peptidase-like"/>
    <property type="match status" value="4"/>
</dbReference>
<accession>A0A6I8UYU0</accession>
<evidence type="ECO:0000256" key="3">
    <source>
        <dbReference type="ARBA" id="ARBA00022723"/>
    </source>
</evidence>
<dbReference type="InParanoid" id="A0A6I8UYU0"/>
<dbReference type="GO" id="GO:0046872">
    <property type="term" value="F:metal ion binding"/>
    <property type="evidence" value="ECO:0007669"/>
    <property type="project" value="UniProtKB-KW"/>
</dbReference>
<feature type="region of interest" description="Disordered" evidence="7">
    <location>
        <begin position="961"/>
        <end position="985"/>
    </location>
</feature>
<dbReference type="AlphaFoldDB" id="A0A6I8UYU0"/>
<dbReference type="SUPFAM" id="SSF63411">
    <property type="entry name" value="LuxS/MPP-like metallohydrolase"/>
    <property type="match status" value="4"/>
</dbReference>
<comment type="similarity">
    <text evidence="1">Belongs to the peptidase M16 family.</text>
</comment>
<evidence type="ECO:0000256" key="1">
    <source>
        <dbReference type="ARBA" id="ARBA00007261"/>
    </source>
</evidence>
<protein>
    <submittedName>
        <fullName evidence="12">Nardilysin-like</fullName>
    </submittedName>
</protein>
<feature type="domain" description="Peptidase M16 middle/third" evidence="10">
    <location>
        <begin position="404"/>
        <end position="677"/>
    </location>
</feature>
<dbReference type="PANTHER" id="PTHR43690">
    <property type="entry name" value="NARDILYSIN"/>
    <property type="match status" value="1"/>
</dbReference>
<feature type="domain" description="Peptidase M16 C-terminal" evidence="9">
    <location>
        <begin position="213"/>
        <end position="383"/>
    </location>
</feature>
<dbReference type="Pfam" id="PF05193">
    <property type="entry name" value="Peptidase_M16_C"/>
    <property type="match status" value="2"/>
</dbReference>
<evidence type="ECO:0000256" key="2">
    <source>
        <dbReference type="ARBA" id="ARBA00022670"/>
    </source>
</evidence>
<reference evidence="12" key="1">
    <citation type="submission" date="2025-08" db="UniProtKB">
        <authorList>
            <consortium name="RefSeq"/>
        </authorList>
    </citation>
    <scope>IDENTIFICATION</scope>
    <source>
        <strain evidence="12">MV-25-SWS-2005</strain>
        <tissue evidence="12">Whole body</tissue>
    </source>
</reference>
<organism evidence="11 12">
    <name type="scientific">Drosophila pseudoobscura pseudoobscura</name>
    <name type="common">Fruit fly</name>
    <dbReference type="NCBI Taxonomy" id="46245"/>
    <lineage>
        <taxon>Eukaryota</taxon>
        <taxon>Metazoa</taxon>
        <taxon>Ecdysozoa</taxon>
        <taxon>Arthropoda</taxon>
        <taxon>Hexapoda</taxon>
        <taxon>Insecta</taxon>
        <taxon>Pterygota</taxon>
        <taxon>Neoptera</taxon>
        <taxon>Endopterygota</taxon>
        <taxon>Diptera</taxon>
        <taxon>Brachycera</taxon>
        <taxon>Muscomorpha</taxon>
        <taxon>Ephydroidea</taxon>
        <taxon>Drosophilidae</taxon>
        <taxon>Drosophila</taxon>
        <taxon>Sophophora</taxon>
    </lineage>
</organism>
<evidence type="ECO:0000256" key="5">
    <source>
        <dbReference type="ARBA" id="ARBA00022833"/>
    </source>
</evidence>
<proteinExistence type="inferred from homology"/>
<keyword evidence="2" id="KW-0645">Protease</keyword>
<feature type="domain" description="Peptidase M16 C-terminal" evidence="9">
    <location>
        <begin position="682"/>
        <end position="864"/>
    </location>
</feature>
<evidence type="ECO:0000259" key="9">
    <source>
        <dbReference type="Pfam" id="PF05193"/>
    </source>
</evidence>
<dbReference type="InterPro" id="IPR050626">
    <property type="entry name" value="Peptidase_M16"/>
</dbReference>
<keyword evidence="3" id="KW-0479">Metal-binding</keyword>
<dbReference type="InterPro" id="IPR007863">
    <property type="entry name" value="Peptidase_M16_C"/>
</dbReference>
<evidence type="ECO:0000256" key="7">
    <source>
        <dbReference type="SAM" id="MobiDB-lite"/>
    </source>
</evidence>
<evidence type="ECO:0000256" key="4">
    <source>
        <dbReference type="ARBA" id="ARBA00022801"/>
    </source>
</evidence>
<keyword evidence="5" id="KW-0862">Zinc</keyword>